<evidence type="ECO:0000256" key="3">
    <source>
        <dbReference type="ARBA" id="ARBA00011393"/>
    </source>
</evidence>
<keyword evidence="12" id="KW-0539">Nucleus</keyword>
<dbReference type="Proteomes" id="UP000677803">
    <property type="component" value="Unassembled WGS sequence"/>
</dbReference>
<dbReference type="Pfam" id="PF00010">
    <property type="entry name" value="HLH"/>
    <property type="match status" value="1"/>
</dbReference>
<keyword evidence="8" id="KW-0805">Transcription regulation</keyword>
<evidence type="ECO:0000256" key="15">
    <source>
        <dbReference type="SAM" id="MobiDB-lite"/>
    </source>
</evidence>
<evidence type="ECO:0000256" key="9">
    <source>
        <dbReference type="ARBA" id="ARBA00023125"/>
    </source>
</evidence>
<feature type="binding site" evidence="14">
    <location>
        <position position="185"/>
    </location>
    <ligand>
        <name>Zn(2+)</name>
        <dbReference type="ChEBI" id="CHEBI:29105"/>
    </ligand>
</feature>
<accession>A0A8S4BHB2</accession>
<dbReference type="AlphaFoldDB" id="A0A8S4BHB2"/>
<evidence type="ECO:0000256" key="10">
    <source>
        <dbReference type="ARBA" id="ARBA00023159"/>
    </source>
</evidence>
<evidence type="ECO:0000256" key="12">
    <source>
        <dbReference type="ARBA" id="ARBA00023242"/>
    </source>
</evidence>
<dbReference type="OrthoDB" id="6085656at2759"/>
<dbReference type="Gene3D" id="2.60.40.720">
    <property type="match status" value="1"/>
</dbReference>
<comment type="cofactor">
    <cofactor evidence="14">
        <name>Zn(2+)</name>
        <dbReference type="ChEBI" id="CHEBI:29105"/>
    </cofactor>
    <text evidence="14">Binds 1 zinc ion per subunit.</text>
</comment>
<evidence type="ECO:0000256" key="14">
    <source>
        <dbReference type="PIRSR" id="PIRSR602117-1"/>
    </source>
</evidence>
<keyword evidence="7 14" id="KW-0862">Zinc</keyword>
<dbReference type="Pfam" id="PF00870">
    <property type="entry name" value="P53"/>
    <property type="match status" value="1"/>
</dbReference>
<dbReference type="InterPro" id="IPR008967">
    <property type="entry name" value="p53-like_TF_DNA-bd_sf"/>
</dbReference>
<keyword evidence="11" id="KW-0804">Transcription</keyword>
<keyword evidence="18" id="KW-1185">Reference proteome</keyword>
<dbReference type="InterPro" id="IPR036638">
    <property type="entry name" value="HLH_DNA-bd_sf"/>
</dbReference>
<evidence type="ECO:0000256" key="2">
    <source>
        <dbReference type="ARBA" id="ARBA00006167"/>
    </source>
</evidence>
<dbReference type="GO" id="GO:0003700">
    <property type="term" value="F:DNA-binding transcription factor activity"/>
    <property type="evidence" value="ECO:0007669"/>
    <property type="project" value="InterPro"/>
</dbReference>
<dbReference type="InterPro" id="IPR012346">
    <property type="entry name" value="p53/RUNT-type_TF_DNA-bd_sf"/>
</dbReference>
<reference evidence="17" key="1">
    <citation type="submission" date="2021-05" db="EMBL/GenBank/DDBJ databases">
        <authorList>
            <person name="Tigano A."/>
        </authorList>
    </citation>
    <scope>NUCLEOTIDE SEQUENCE</scope>
</reference>
<keyword evidence="5" id="KW-0053">Apoptosis</keyword>
<dbReference type="PANTHER" id="PTHR10985">
    <property type="entry name" value="BASIC HELIX-LOOP-HELIX TRANSCRIPTION FACTOR, HES-RELATED"/>
    <property type="match status" value="1"/>
</dbReference>
<dbReference type="EMBL" id="CAJRST010020113">
    <property type="protein sequence ID" value="CAG5953808.1"/>
    <property type="molecule type" value="Genomic_DNA"/>
</dbReference>
<dbReference type="InterPro" id="IPR050370">
    <property type="entry name" value="HES_HEY"/>
</dbReference>
<dbReference type="SUPFAM" id="SSF47459">
    <property type="entry name" value="HLH, helix-loop-helix DNA-binding domain"/>
    <property type="match status" value="1"/>
</dbReference>
<dbReference type="PRINTS" id="PR00386">
    <property type="entry name" value="P53SUPPRESSR"/>
</dbReference>
<evidence type="ECO:0000256" key="6">
    <source>
        <dbReference type="ARBA" id="ARBA00022723"/>
    </source>
</evidence>
<dbReference type="FunFam" id="4.10.280.10:FF:000009">
    <property type="entry name" value="Transcription factor HES-1"/>
    <property type="match status" value="1"/>
</dbReference>
<sequence length="197" mass="22044">MNTTPHKPKTASEHRKSSKPIMEKRRRASINESLAQLKTLILDALGKASSRHSKLDKADILEMTVKHLQNLQRAQMTAALNTNLQSWGNIQLVSMNETGPQGPWDERCMLDNDLTFDANRFELGGDMAIKDGPCACTLLNKLYCQLTKTSPIEILVTKNTQTGAVLRATAIYKKTEHEGGVMRRCPHQNGKYGEVKR</sequence>
<name>A0A8S4BHB2_9TELE</name>
<evidence type="ECO:0000259" key="16">
    <source>
        <dbReference type="PROSITE" id="PS50888"/>
    </source>
</evidence>
<comment type="caution">
    <text evidence="17">The sequence shown here is derived from an EMBL/GenBank/DDBJ whole genome shotgun (WGS) entry which is preliminary data.</text>
</comment>
<dbReference type="CDD" id="cd11459">
    <property type="entry name" value="bHLH-O_HES1_4"/>
    <property type="match status" value="1"/>
</dbReference>
<evidence type="ECO:0000256" key="4">
    <source>
        <dbReference type="ARBA" id="ARBA00022491"/>
    </source>
</evidence>
<dbReference type="PROSITE" id="PS50888">
    <property type="entry name" value="BHLH"/>
    <property type="match status" value="1"/>
</dbReference>
<protein>
    <submittedName>
        <fullName evidence="17">(Atlantic silverside) hypothetical protein</fullName>
    </submittedName>
</protein>
<dbReference type="InterPro" id="IPR011598">
    <property type="entry name" value="bHLH_dom"/>
</dbReference>
<dbReference type="GO" id="GO:0000976">
    <property type="term" value="F:transcription cis-regulatory region binding"/>
    <property type="evidence" value="ECO:0007669"/>
    <property type="project" value="InterPro"/>
</dbReference>
<evidence type="ECO:0000256" key="7">
    <source>
        <dbReference type="ARBA" id="ARBA00022833"/>
    </source>
</evidence>
<evidence type="ECO:0000256" key="8">
    <source>
        <dbReference type="ARBA" id="ARBA00023015"/>
    </source>
</evidence>
<evidence type="ECO:0000256" key="13">
    <source>
        <dbReference type="ARBA" id="ARBA00045328"/>
    </source>
</evidence>
<organism evidence="17 18">
    <name type="scientific">Menidia menidia</name>
    <name type="common">Atlantic silverside</name>
    <dbReference type="NCBI Taxonomy" id="238744"/>
    <lineage>
        <taxon>Eukaryota</taxon>
        <taxon>Metazoa</taxon>
        <taxon>Chordata</taxon>
        <taxon>Craniata</taxon>
        <taxon>Vertebrata</taxon>
        <taxon>Euteleostomi</taxon>
        <taxon>Actinopterygii</taxon>
        <taxon>Neopterygii</taxon>
        <taxon>Teleostei</taxon>
        <taxon>Neoteleostei</taxon>
        <taxon>Acanthomorphata</taxon>
        <taxon>Ovalentaria</taxon>
        <taxon>Atherinomorphae</taxon>
        <taxon>Atheriniformes</taxon>
        <taxon>Atherinopsidae</taxon>
        <taxon>Menidiinae</taxon>
        <taxon>Menidia</taxon>
    </lineage>
</organism>
<dbReference type="Gene3D" id="4.10.280.10">
    <property type="entry name" value="Helix-loop-helix DNA-binding domain"/>
    <property type="match status" value="1"/>
</dbReference>
<gene>
    <name evidence="17" type="ORF">MMEN_LOCUS14379</name>
</gene>
<evidence type="ECO:0000313" key="18">
    <source>
        <dbReference type="Proteomes" id="UP000677803"/>
    </source>
</evidence>
<evidence type="ECO:0000256" key="11">
    <source>
        <dbReference type="ARBA" id="ARBA00023163"/>
    </source>
</evidence>
<feature type="region of interest" description="Disordered" evidence="15">
    <location>
        <begin position="1"/>
        <end position="25"/>
    </location>
</feature>
<proteinExistence type="inferred from homology"/>
<comment type="subcellular location">
    <subcellularLocation>
        <location evidence="1">Nucleus</location>
    </subcellularLocation>
</comment>
<comment type="function">
    <text evidence="13">Multifunctional transcription factor that induces cell cycle arrest, DNA repair or apoptosis upon binding to its target DNA sequence. Acts as a tumor suppressor in many tumor types; induces growth arrest or apoptosis depending on the physiological circumstances and cell type. Negatively regulates cell division by controlling expression of a set of genes required for this process. One of the activated genes is an inhibitor of cyclin-dependent kinases. Apoptosis induction seems to be mediated either by stimulation of BAX and FAS antigen expression, or by repression of Bcl-2 expression.</text>
</comment>
<dbReference type="SUPFAM" id="SSF49417">
    <property type="entry name" value="p53-like transcription factors"/>
    <property type="match status" value="1"/>
</dbReference>
<evidence type="ECO:0000313" key="17">
    <source>
        <dbReference type="EMBL" id="CAG5953808.1"/>
    </source>
</evidence>
<comment type="subunit">
    <text evidence="3">Binds DNA as a homotetramer.</text>
</comment>
<evidence type="ECO:0000256" key="1">
    <source>
        <dbReference type="ARBA" id="ARBA00004123"/>
    </source>
</evidence>
<dbReference type="InterPro" id="IPR002117">
    <property type="entry name" value="p53_tumour_suppressor"/>
</dbReference>
<keyword evidence="10" id="KW-0010">Activator</keyword>
<keyword evidence="6 14" id="KW-0479">Metal-binding</keyword>
<feature type="domain" description="BHLH" evidence="16">
    <location>
        <begin position="14"/>
        <end position="71"/>
    </location>
</feature>
<dbReference type="InterPro" id="IPR011615">
    <property type="entry name" value="p53_DNA-bd"/>
</dbReference>
<keyword evidence="4" id="KW-0678">Repressor</keyword>
<dbReference type="GO" id="GO:0046872">
    <property type="term" value="F:metal ion binding"/>
    <property type="evidence" value="ECO:0007669"/>
    <property type="project" value="UniProtKB-KW"/>
</dbReference>
<dbReference type="GO" id="GO:0046983">
    <property type="term" value="F:protein dimerization activity"/>
    <property type="evidence" value="ECO:0007669"/>
    <property type="project" value="InterPro"/>
</dbReference>
<dbReference type="SMART" id="SM00353">
    <property type="entry name" value="HLH"/>
    <property type="match status" value="1"/>
</dbReference>
<keyword evidence="9" id="KW-0238">DNA-binding</keyword>
<evidence type="ECO:0000256" key="5">
    <source>
        <dbReference type="ARBA" id="ARBA00022703"/>
    </source>
</evidence>
<comment type="similarity">
    <text evidence="2">Belongs to the p53 family.</text>
</comment>
<dbReference type="GO" id="GO:0005634">
    <property type="term" value="C:nucleus"/>
    <property type="evidence" value="ECO:0007669"/>
    <property type="project" value="UniProtKB-SubCell"/>
</dbReference>
<dbReference type="GO" id="GO:0006915">
    <property type="term" value="P:apoptotic process"/>
    <property type="evidence" value="ECO:0007669"/>
    <property type="project" value="UniProtKB-KW"/>
</dbReference>